<evidence type="ECO:0000313" key="2">
    <source>
        <dbReference type="EMBL" id="CAI6330907.1"/>
    </source>
</evidence>
<evidence type="ECO:0000256" key="1">
    <source>
        <dbReference type="SAM" id="MobiDB-lite"/>
    </source>
</evidence>
<gene>
    <name evidence="2" type="ORF">PDIGIT_LOCUS4334</name>
</gene>
<evidence type="ECO:0000313" key="3">
    <source>
        <dbReference type="Proteomes" id="UP001152607"/>
    </source>
</evidence>
<dbReference type="Proteomes" id="UP001152607">
    <property type="component" value="Unassembled WGS sequence"/>
</dbReference>
<keyword evidence="3" id="KW-1185">Reference proteome</keyword>
<accession>A0A9W4XGQ7</accession>
<organism evidence="2 3">
    <name type="scientific">Periconia digitata</name>
    <dbReference type="NCBI Taxonomy" id="1303443"/>
    <lineage>
        <taxon>Eukaryota</taxon>
        <taxon>Fungi</taxon>
        <taxon>Dikarya</taxon>
        <taxon>Ascomycota</taxon>
        <taxon>Pezizomycotina</taxon>
        <taxon>Dothideomycetes</taxon>
        <taxon>Pleosporomycetidae</taxon>
        <taxon>Pleosporales</taxon>
        <taxon>Massarineae</taxon>
        <taxon>Periconiaceae</taxon>
        <taxon>Periconia</taxon>
    </lineage>
</organism>
<comment type="caution">
    <text evidence="2">The sequence shown here is derived from an EMBL/GenBank/DDBJ whole genome shotgun (WGS) entry which is preliminary data.</text>
</comment>
<name>A0A9W4XGQ7_9PLEO</name>
<reference evidence="2" key="1">
    <citation type="submission" date="2023-01" db="EMBL/GenBank/DDBJ databases">
        <authorList>
            <person name="Van Ghelder C."/>
            <person name="Rancurel C."/>
        </authorList>
    </citation>
    <scope>NUCLEOTIDE SEQUENCE</scope>
    <source>
        <strain evidence="2">CNCM I-4278</strain>
    </source>
</reference>
<feature type="compositionally biased region" description="Polar residues" evidence="1">
    <location>
        <begin position="16"/>
        <end position="34"/>
    </location>
</feature>
<proteinExistence type="predicted"/>
<dbReference type="AlphaFoldDB" id="A0A9W4XGQ7"/>
<feature type="region of interest" description="Disordered" evidence="1">
    <location>
        <begin position="1"/>
        <end position="50"/>
    </location>
</feature>
<sequence length="50" mass="5697">MKGSIHPQYHHRRSNQAHPTSNSTNIPKNKTSDIQRPPYLPNAENLPPPE</sequence>
<protein>
    <submittedName>
        <fullName evidence="2">Uncharacterized protein</fullName>
    </submittedName>
</protein>
<dbReference type="EMBL" id="CAOQHR010000002">
    <property type="protein sequence ID" value="CAI6330907.1"/>
    <property type="molecule type" value="Genomic_DNA"/>
</dbReference>